<dbReference type="Proteomes" id="UP000594261">
    <property type="component" value="Chromosome 2"/>
</dbReference>
<feature type="compositionally biased region" description="Polar residues" evidence="1">
    <location>
        <begin position="84"/>
        <end position="93"/>
    </location>
</feature>
<protein>
    <submittedName>
        <fullName evidence="2">Uncharacterized protein</fullName>
    </submittedName>
</protein>
<evidence type="ECO:0000313" key="3">
    <source>
        <dbReference type="Proteomes" id="UP000594261"/>
    </source>
</evidence>
<accession>A0A7N2L2I8</accession>
<feature type="region of interest" description="Disordered" evidence="1">
    <location>
        <begin position="84"/>
        <end position="110"/>
    </location>
</feature>
<dbReference type="InParanoid" id="A0A7N2L2I8"/>
<name>A0A7N2L2I8_QUELO</name>
<reference evidence="3" key="1">
    <citation type="journal article" date="2016" name="G3 (Bethesda)">
        <title>First Draft Assembly and Annotation of the Genome of a California Endemic Oak Quercus lobata Nee (Fagaceae).</title>
        <authorList>
            <person name="Sork V.L."/>
            <person name="Fitz-Gibbon S.T."/>
            <person name="Puiu D."/>
            <person name="Crepeau M."/>
            <person name="Gugger P.F."/>
            <person name="Sherman R."/>
            <person name="Stevens K."/>
            <person name="Langley C.H."/>
            <person name="Pellegrini M."/>
            <person name="Salzberg S.L."/>
        </authorList>
    </citation>
    <scope>NUCLEOTIDE SEQUENCE [LARGE SCALE GENOMIC DNA]</scope>
    <source>
        <strain evidence="3">cv. SW786</strain>
    </source>
</reference>
<keyword evidence="3" id="KW-1185">Reference proteome</keyword>
<dbReference type="Gramene" id="QL02p094503:mrna">
    <property type="protein sequence ID" value="QL02p094503:mrna"/>
    <property type="gene ID" value="QL02p094503"/>
</dbReference>
<proteinExistence type="predicted"/>
<reference evidence="2" key="2">
    <citation type="submission" date="2021-01" db="UniProtKB">
        <authorList>
            <consortium name="EnsemblPlants"/>
        </authorList>
    </citation>
    <scope>IDENTIFICATION</scope>
</reference>
<dbReference type="AlphaFoldDB" id="A0A7N2L2I8"/>
<evidence type="ECO:0000256" key="1">
    <source>
        <dbReference type="SAM" id="MobiDB-lite"/>
    </source>
</evidence>
<dbReference type="EnsemblPlants" id="QL02p094503:mrna">
    <property type="protein sequence ID" value="QL02p094503:mrna"/>
    <property type="gene ID" value="QL02p094503"/>
</dbReference>
<organism evidence="2 3">
    <name type="scientific">Quercus lobata</name>
    <name type="common">Valley oak</name>
    <dbReference type="NCBI Taxonomy" id="97700"/>
    <lineage>
        <taxon>Eukaryota</taxon>
        <taxon>Viridiplantae</taxon>
        <taxon>Streptophyta</taxon>
        <taxon>Embryophyta</taxon>
        <taxon>Tracheophyta</taxon>
        <taxon>Spermatophyta</taxon>
        <taxon>Magnoliopsida</taxon>
        <taxon>eudicotyledons</taxon>
        <taxon>Gunneridae</taxon>
        <taxon>Pentapetalae</taxon>
        <taxon>rosids</taxon>
        <taxon>fabids</taxon>
        <taxon>Fagales</taxon>
        <taxon>Fagaceae</taxon>
        <taxon>Quercus</taxon>
    </lineage>
</organism>
<evidence type="ECO:0000313" key="2">
    <source>
        <dbReference type="EnsemblPlants" id="QL02p094503:mrna"/>
    </source>
</evidence>
<sequence>MVFFSPGFSNNGFNTFVRSLTMEDLKKDEEMLESTKPRMTSRLATLASTSHLSRAEELKGSSDERAALFSGNPFESTVIELASGSKTGLQNQPDAELTAPISKTKESLPS</sequence>